<reference evidence="3" key="1">
    <citation type="submission" date="2016-12" db="EMBL/GenBank/DDBJ databases">
        <title>The genomes of Aspergillus section Nigri reveals drivers in fungal speciation.</title>
        <authorList>
            <consortium name="DOE Joint Genome Institute"/>
            <person name="Vesth T.C."/>
            <person name="Nybo J."/>
            <person name="Theobald S."/>
            <person name="Brandl J."/>
            <person name="Frisvad J.C."/>
            <person name="Nielsen K.F."/>
            <person name="Lyhne E.K."/>
            <person name="Kogle M.E."/>
            <person name="Kuo A."/>
            <person name="Riley R."/>
            <person name="Clum A."/>
            <person name="Nolan M."/>
            <person name="Lipzen A."/>
            <person name="Salamov A."/>
            <person name="Henrissat B."/>
            <person name="Wiebenga A."/>
            <person name="De vries R.P."/>
            <person name="Grigoriev I.V."/>
            <person name="Mortensen U.H."/>
            <person name="Andersen M.R."/>
            <person name="Baker S.E."/>
        </authorList>
    </citation>
    <scope>NUCLEOTIDE SEQUENCE</scope>
    <source>
        <strain evidence="3">IBT 28561</strain>
    </source>
</reference>
<dbReference type="AlphaFoldDB" id="A0A2I1DGI8"/>
<evidence type="ECO:0000313" key="3">
    <source>
        <dbReference type="EMBL" id="PKY08984.1"/>
    </source>
</evidence>
<evidence type="ECO:0000259" key="2">
    <source>
        <dbReference type="Pfam" id="PF00266"/>
    </source>
</evidence>
<dbReference type="GeneID" id="36546751"/>
<dbReference type="Proteomes" id="UP000234254">
    <property type="component" value="Unassembled WGS sequence"/>
</dbReference>
<dbReference type="EMBL" id="MSFM01000001">
    <property type="protein sequence ID" value="PKY08984.1"/>
    <property type="molecule type" value="Genomic_DNA"/>
</dbReference>
<dbReference type="Gene3D" id="3.40.640.10">
    <property type="entry name" value="Type I PLP-dependent aspartate aminotransferase-like (Major domain)"/>
    <property type="match status" value="1"/>
</dbReference>
<dbReference type="SUPFAM" id="SSF53383">
    <property type="entry name" value="PLP-dependent transferases"/>
    <property type="match status" value="1"/>
</dbReference>
<keyword evidence="1" id="KW-0663">Pyridoxal phosphate</keyword>
<name>A0A2I1DGI8_ASPC2</name>
<dbReference type="InterPro" id="IPR015424">
    <property type="entry name" value="PyrdxlP-dep_Trfase"/>
</dbReference>
<dbReference type="Pfam" id="PF00266">
    <property type="entry name" value="Aminotran_5"/>
    <property type="match status" value="1"/>
</dbReference>
<keyword evidence="3" id="KW-0808">Transferase</keyword>
<organism evidence="3 4">
    <name type="scientific">Aspergillus campestris (strain IBT 28561)</name>
    <dbReference type="NCBI Taxonomy" id="1392248"/>
    <lineage>
        <taxon>Eukaryota</taxon>
        <taxon>Fungi</taxon>
        <taxon>Dikarya</taxon>
        <taxon>Ascomycota</taxon>
        <taxon>Pezizomycotina</taxon>
        <taxon>Eurotiomycetes</taxon>
        <taxon>Eurotiomycetidae</taxon>
        <taxon>Eurotiales</taxon>
        <taxon>Aspergillaceae</taxon>
        <taxon>Aspergillus</taxon>
        <taxon>Aspergillus subgen. Circumdati</taxon>
    </lineage>
</organism>
<evidence type="ECO:0000313" key="4">
    <source>
        <dbReference type="Proteomes" id="UP000234254"/>
    </source>
</evidence>
<sequence length="443" mass="49971">MGEADVALGSGPTPFGKEMKKHFSFAPGYHNLNHGSYGTCPTAIQREANRLRDECEARPCPFIKYRFPELLDESRAAVAQFLGVPRSTVVFVTNATTGVNTVFRNMVWNTDGKDEIIEFDVVYGACGKTADYISETSRDLVRTRQIQLTYPVEDDDFVAAFREAIDASRRDGRRPRIAIFDTISSNPGIRLPFEALTAVCRSEGVLSLIDAAHGIGQIDLDLPSLDPDFLVSNCHKWLFTPRGCAMFYVPERNQAMMRSTIPTSHGFRPRLAQNEEKKISIAPQSHSEFELNFEHTGTYDNIAFLTVPAAIKWRQTVCGGEEKIRTYCTNLAREGGKIVAAALGTSVLDNSTHTYTDCFLVNILLPVPPKEGECMNWRGRPVNISEWMQRTLIEEWQTYMPVYWFKGAWWFRISAQVYLELSDFEWAGSAMKEVCRKVNELLG</sequence>
<dbReference type="PANTHER" id="PTHR43092:SF2">
    <property type="entry name" value="HERCYNYLCYSTEINE SULFOXIDE LYASE"/>
    <property type="match status" value="1"/>
</dbReference>
<proteinExistence type="predicted"/>
<dbReference type="PANTHER" id="PTHR43092">
    <property type="entry name" value="L-CYSTEINE DESULFHYDRASE"/>
    <property type="match status" value="1"/>
</dbReference>
<accession>A0A2I1DGI8</accession>
<dbReference type="InterPro" id="IPR015421">
    <property type="entry name" value="PyrdxlP-dep_Trfase_major"/>
</dbReference>
<evidence type="ECO:0000256" key="1">
    <source>
        <dbReference type="ARBA" id="ARBA00022898"/>
    </source>
</evidence>
<comment type="caution">
    <text evidence="3">The sequence shown here is derived from an EMBL/GenBank/DDBJ whole genome shotgun (WGS) entry which is preliminary data.</text>
</comment>
<keyword evidence="4" id="KW-1185">Reference proteome</keyword>
<gene>
    <name evidence="3" type="ORF">P168DRAFT_308709</name>
</gene>
<dbReference type="GO" id="GO:0016740">
    <property type="term" value="F:transferase activity"/>
    <property type="evidence" value="ECO:0007669"/>
    <property type="project" value="UniProtKB-KW"/>
</dbReference>
<feature type="domain" description="Aminotransferase class V" evidence="2">
    <location>
        <begin position="67"/>
        <end position="341"/>
    </location>
</feature>
<dbReference type="InterPro" id="IPR000192">
    <property type="entry name" value="Aminotrans_V_dom"/>
</dbReference>
<dbReference type="VEuPathDB" id="FungiDB:P168DRAFT_308709"/>
<dbReference type="RefSeq" id="XP_024697578.1">
    <property type="nucleotide sequence ID" value="XM_024839227.1"/>
</dbReference>
<dbReference type="OrthoDB" id="5978656at2759"/>
<protein>
    <submittedName>
        <fullName evidence="3">PLP-dependent transferase</fullName>
    </submittedName>
</protein>